<keyword evidence="5" id="KW-1185">Reference proteome</keyword>
<feature type="domain" description="DUF630" evidence="3">
    <location>
        <begin position="1"/>
        <end position="57"/>
    </location>
</feature>
<dbReference type="AlphaFoldDB" id="A0A8T1QGT4"/>
<evidence type="ECO:0000313" key="4">
    <source>
        <dbReference type="EMBL" id="KAG6653619.1"/>
    </source>
</evidence>
<reference evidence="4" key="1">
    <citation type="submission" date="2020-12" db="EMBL/GenBank/DDBJ databases">
        <title>WGS assembly of Carya illinoinensis cv. Pawnee.</title>
        <authorList>
            <person name="Platts A."/>
            <person name="Shu S."/>
            <person name="Wright S."/>
            <person name="Barry K."/>
            <person name="Edger P."/>
            <person name="Pires J.C."/>
            <person name="Schmutz J."/>
        </authorList>
    </citation>
    <scope>NUCLEOTIDE SEQUENCE</scope>
    <source>
        <tissue evidence="4">Leaf</tissue>
    </source>
</reference>
<feature type="region of interest" description="Disordered" evidence="1">
    <location>
        <begin position="227"/>
        <end position="263"/>
    </location>
</feature>
<organism evidence="4 5">
    <name type="scientific">Carya illinoinensis</name>
    <name type="common">Pecan</name>
    <dbReference type="NCBI Taxonomy" id="32201"/>
    <lineage>
        <taxon>Eukaryota</taxon>
        <taxon>Viridiplantae</taxon>
        <taxon>Streptophyta</taxon>
        <taxon>Embryophyta</taxon>
        <taxon>Tracheophyta</taxon>
        <taxon>Spermatophyta</taxon>
        <taxon>Magnoliopsida</taxon>
        <taxon>eudicotyledons</taxon>
        <taxon>Gunneridae</taxon>
        <taxon>Pentapetalae</taxon>
        <taxon>rosids</taxon>
        <taxon>fabids</taxon>
        <taxon>Fagales</taxon>
        <taxon>Juglandaceae</taxon>
        <taxon>Carya</taxon>
    </lineage>
</organism>
<protein>
    <submittedName>
        <fullName evidence="4">Uncharacterized protein</fullName>
    </submittedName>
</protein>
<feature type="domain" description="DUF632" evidence="2">
    <location>
        <begin position="390"/>
        <end position="711"/>
    </location>
</feature>
<sequence>MGCSTSKVDDLPAVALCRDRMTFLDEAIHQRYALAEAHLAYIRSLKGIGRSLHGFINDLTHSAALPLSPELNLPPHRKGDPVHHRRDDSGHIDFNSGSDSDDDDLGSLHHDSGHSSPLHQQDRIEYMDTDQFEDGDGQLGSYQFQGFFPGDGGGRGGDGSMHMNYMKNKATPSVVYEQRPVSSEKVYMGESSPAYSGYPPQSYYGNTNPSSSAYAYHGSASPPNPNYGNYGSGYYTNSPSQMDTSSKKPPPPPPSPPQASAWDFLNPFEGYDRYYAAYTPSRNSKDLREEEGIPDLEDEDYQHEVVKEVHGEEKFVADGGRSGGDGSGVRSKAVVDDAEASTSLYEIRPSSVVENDRMGYDGHTVEKKVVDNEERSEETRARFKGPLSVSQVVEEVEVQFDRVSESGKEVAKMLEVGKLPYNRKHRVYLYQVSSKTLHVAAPSISMVSAQPSTSKGAQSSSASDKAGPAQLDVDEDVVGLGSTNLSSTLQKLYLWEKKLYNEVKAEEKMRVDHDRKVDKLRRLDKKGAEAHKVDATRILIRSLSTRIKMAIQVVDKISATINKIRDEELWPQLNELIQGLTRMWKSMLECHRSQCQAIREAKGLGSIGLGKKLGDDHNRATSELVHELLRWTAAFYSWVSCQKGYVRALNNWLLRCILYEPEETDDGVAPFSPSRVGAPPVFVICNQWSQTLERISEKEVLDSMRDFTMSVYHSWEQYKLEMHQRMMANKDLDKKVKNLDREDQKIQKEIQVLDKIMVRVSGDGNSLSVGEVVYPSDTHNRSLQASLQQIFEAMERFAANSMRAYEELLQRSEEERVRQEHGRVSQG</sequence>
<evidence type="ECO:0000259" key="3">
    <source>
        <dbReference type="Pfam" id="PF04783"/>
    </source>
</evidence>
<feature type="region of interest" description="Disordered" evidence="1">
    <location>
        <begin position="66"/>
        <end position="120"/>
    </location>
</feature>
<name>A0A8T1QGT4_CARIL</name>
<dbReference type="PANTHER" id="PTHR21450:SF41">
    <property type="entry name" value="RNA POLYMERASE SUBUNIT BETA, PUTATIVE (DUF630 AND DUF632)-RELATED"/>
    <property type="match status" value="1"/>
</dbReference>
<dbReference type="Pfam" id="PF04782">
    <property type="entry name" value="DUF632"/>
    <property type="match status" value="1"/>
</dbReference>
<proteinExistence type="predicted"/>
<evidence type="ECO:0000313" key="5">
    <source>
        <dbReference type="Proteomes" id="UP000811609"/>
    </source>
</evidence>
<dbReference type="Pfam" id="PF04783">
    <property type="entry name" value="DUF630"/>
    <property type="match status" value="1"/>
</dbReference>
<evidence type="ECO:0000259" key="2">
    <source>
        <dbReference type="Pfam" id="PF04782"/>
    </source>
</evidence>
<comment type="caution">
    <text evidence="4">The sequence shown here is derived from an EMBL/GenBank/DDBJ whole genome shotgun (WGS) entry which is preliminary data.</text>
</comment>
<feature type="compositionally biased region" description="Low complexity" evidence="1">
    <location>
        <begin position="227"/>
        <end position="239"/>
    </location>
</feature>
<dbReference type="EMBL" id="CM031813">
    <property type="protein sequence ID" value="KAG6653619.1"/>
    <property type="molecule type" value="Genomic_DNA"/>
</dbReference>
<dbReference type="Proteomes" id="UP000811609">
    <property type="component" value="Chromosome 5"/>
</dbReference>
<dbReference type="OrthoDB" id="658187at2759"/>
<dbReference type="InterPro" id="IPR006867">
    <property type="entry name" value="DUF632"/>
</dbReference>
<gene>
    <name evidence="4" type="ORF">CIPAW_05G090100</name>
</gene>
<feature type="compositionally biased region" description="Basic and acidic residues" evidence="1">
    <location>
        <begin position="77"/>
        <end position="91"/>
    </location>
</feature>
<dbReference type="PANTHER" id="PTHR21450">
    <property type="entry name" value="PROTEIN ALTERED PHOSPHATE STARVATION RESPONSE 1"/>
    <property type="match status" value="1"/>
</dbReference>
<dbReference type="InterPro" id="IPR006868">
    <property type="entry name" value="DUF630"/>
</dbReference>
<accession>A0A8T1QGT4</accession>
<feature type="compositionally biased region" description="Pro residues" evidence="1">
    <location>
        <begin position="248"/>
        <end position="257"/>
    </location>
</feature>
<evidence type="ECO:0000256" key="1">
    <source>
        <dbReference type="SAM" id="MobiDB-lite"/>
    </source>
</evidence>